<proteinExistence type="predicted"/>
<dbReference type="Gene3D" id="2.60.40.10">
    <property type="entry name" value="Immunoglobulins"/>
    <property type="match status" value="3"/>
</dbReference>
<organism evidence="2 3">
    <name type="scientific">Marinigracilibium pacificum</name>
    <dbReference type="NCBI Taxonomy" id="2729599"/>
    <lineage>
        <taxon>Bacteria</taxon>
        <taxon>Pseudomonadati</taxon>
        <taxon>Bacteroidota</taxon>
        <taxon>Cytophagia</taxon>
        <taxon>Cytophagales</taxon>
        <taxon>Flammeovirgaceae</taxon>
        <taxon>Marinigracilibium</taxon>
    </lineage>
</organism>
<dbReference type="AlphaFoldDB" id="A0A848J0R4"/>
<dbReference type="InterPro" id="IPR026444">
    <property type="entry name" value="Secre_tail"/>
</dbReference>
<dbReference type="Pfam" id="PF18962">
    <property type="entry name" value="Por_Secre_tail"/>
    <property type="match status" value="1"/>
</dbReference>
<protein>
    <submittedName>
        <fullName evidence="2">T9SS type A sorting domain-containing protein</fullName>
    </submittedName>
</protein>
<gene>
    <name evidence="2" type="ORF">HH304_18380</name>
</gene>
<name>A0A848J0R4_9BACT</name>
<evidence type="ECO:0000313" key="2">
    <source>
        <dbReference type="EMBL" id="NMM50383.1"/>
    </source>
</evidence>
<dbReference type="InterPro" id="IPR013783">
    <property type="entry name" value="Ig-like_fold"/>
</dbReference>
<keyword evidence="3" id="KW-1185">Reference proteome</keyword>
<feature type="domain" description="Secretion system C-terminal sorting" evidence="1">
    <location>
        <begin position="943"/>
        <end position="1008"/>
    </location>
</feature>
<dbReference type="RefSeq" id="WP_169684747.1">
    <property type="nucleotide sequence ID" value="NZ_JABBNU010000012.1"/>
</dbReference>
<dbReference type="Proteomes" id="UP000559010">
    <property type="component" value="Unassembled WGS sequence"/>
</dbReference>
<reference evidence="2 3" key="1">
    <citation type="submission" date="2020-04" db="EMBL/GenBank/DDBJ databases">
        <title>Flammeovirgaceae bacterium KN852 isolated from deep sea.</title>
        <authorList>
            <person name="Zhang D.-C."/>
        </authorList>
    </citation>
    <scope>NUCLEOTIDE SEQUENCE [LARGE SCALE GENOMIC DNA]</scope>
    <source>
        <strain evidence="2 3">KN852</strain>
    </source>
</reference>
<accession>A0A848J0R4</accession>
<sequence length="1016" mass="113009">MMNTQTIKRGLVTMLFLIFLTSFLPLSLNGQVRFESETRITDLGLHFDGNKVGRNASNSSSGYDYFFGPRISAHGDCIKKHKEFIFMTWYKGGKYNRHVMLSRLNTKTGVIKTIEFPHTHTGLNGSWWIGESHNTIAVGISPKDGTIHMLYDMHSYANSGMFKDDYFRYAHSKKNAATVPDSEFNLGLFIKDNQGDYTHVSLNGTADPAQFQDLTYPRFFLNDGGDLLMHMRVGGNNNGAYVFSKYNASTSKWDKLTQFNKLNSKSSGEDYNWGLYGSMKYVNGKLRVGFQKRSANNNDKYEYQNGFYYGYSDDQSGRSQWKDHTGKAINIPFSNAELLKISEPGNLVSATGKNEVYIVGGFDWTVTDRGDVHFIGKVKDRKNNITRNVHTYKPAGSSKFITSTDFMGGEEIYTYGNDIYLIGLNRNRIFIEKSEGGKNNFKRIYTQTSGRSFSHGVPYITDGKLYYYLMENSSGDKRPLFLQVIDLGLTDEKTNIAPTVVLTNPSESSYTEGSNLSVELKANDQDGSITKLEVFVNGNLVDTDGANYTPHLMENIKEGSYTIKVVVTDNEGAKGEAQKSFTVKVPEPANNPPTLSFVTPSLNTVLSEGYTAFDVEVEAIDADGSVSNVKLYVDGEFIRQESVAPFTWGIGNNESELLGLSVGEHVLKAEATDDDGAVSIKYLKFNVQSKQQSPVVSFVNPMSDLTVYEGYNLMITAEATDSDGSINQLNLYIDNTFVRQENIAPYEWGHEGSPNPQELNGLTGGSHTIKVVATDNDGNKSQDTFTLTVLAKSDDGSNLCKFGTPSASGIPALNNVSFSYLHKLGQGGPSMDNFREFSINWDPTYNGLYQFAINTDNGVPGWYINFSETMSYQLKGSNPEVTLKNTGIAGLDGSYWVIMDGDNFVMVSKGRDFTLYFSNSSLSPDCGGSNLRTTQITINEPKVYPNPTSGIINIDNLPDFNFIKIYDYQGVEVLYLESEQNQTSSTIDVSVLPEGTYFIKVYTIKDEVIQLNFIKN</sequence>
<dbReference type="Pfam" id="PF17957">
    <property type="entry name" value="Big_7"/>
    <property type="match status" value="3"/>
</dbReference>
<dbReference type="NCBIfam" id="TIGR04183">
    <property type="entry name" value="Por_Secre_tail"/>
    <property type="match status" value="1"/>
</dbReference>
<evidence type="ECO:0000313" key="3">
    <source>
        <dbReference type="Proteomes" id="UP000559010"/>
    </source>
</evidence>
<evidence type="ECO:0000259" key="1">
    <source>
        <dbReference type="Pfam" id="PF18962"/>
    </source>
</evidence>
<dbReference type="Pfam" id="PF15892">
    <property type="entry name" value="BNR_4"/>
    <property type="match status" value="1"/>
</dbReference>
<comment type="caution">
    <text evidence="2">The sequence shown here is derived from an EMBL/GenBank/DDBJ whole genome shotgun (WGS) entry which is preliminary data.</text>
</comment>
<dbReference type="EMBL" id="JABBNU010000012">
    <property type="protein sequence ID" value="NMM50383.1"/>
    <property type="molecule type" value="Genomic_DNA"/>
</dbReference>